<accession>A0ABX9WEL5</accession>
<evidence type="ECO:0000313" key="1">
    <source>
        <dbReference type="EMBL" id="RNL98288.1"/>
    </source>
</evidence>
<dbReference type="InterPro" id="IPR007061">
    <property type="entry name" value="MST-like"/>
</dbReference>
<proteinExistence type="predicted"/>
<dbReference type="RefSeq" id="WP_123241569.1">
    <property type="nucleotide sequence ID" value="NZ_JAAHBY010000038.1"/>
</dbReference>
<dbReference type="EMBL" id="RJLN01000038">
    <property type="protein sequence ID" value="RNL98288.1"/>
    <property type="molecule type" value="Genomic_DNA"/>
</dbReference>
<dbReference type="Gene3D" id="1.20.120.450">
    <property type="entry name" value="dinb family like domain"/>
    <property type="match status" value="1"/>
</dbReference>
<comment type="caution">
    <text evidence="1">The sequence shown here is derived from an EMBL/GenBank/DDBJ whole genome shotgun (WGS) entry which is preliminary data.</text>
</comment>
<gene>
    <name evidence="1" type="ORF">EFE23_15125</name>
</gene>
<dbReference type="Pfam" id="PF04978">
    <property type="entry name" value="MST"/>
    <property type="match status" value="1"/>
</dbReference>
<dbReference type="Proteomes" id="UP000280698">
    <property type="component" value="Unassembled WGS sequence"/>
</dbReference>
<reference evidence="1 2" key="1">
    <citation type="submission" date="2018-11" db="EMBL/GenBank/DDBJ databases">
        <title>Micromonospora sp. PPF5-17, a new actinomycetes isolated from a hot spring soil.</title>
        <authorList>
            <person name="Thawai C."/>
        </authorList>
    </citation>
    <scope>NUCLEOTIDE SEQUENCE [LARGE SCALE GENOMIC DNA]</scope>
    <source>
        <strain evidence="1 2">PPF5-17</strain>
    </source>
</reference>
<name>A0ABX9WEL5_9ACTN</name>
<sequence>MADTTIDPTLGPVLARTGDERAVLEAFLDFHRAIVLRKVGGLSDADAGRRLVPQVTGRGTADDDLQAVTSLTTLAGLLKHLALVERNWFPCLFAPEPGDVYLTSEEEAEASFTLDPGETVESLAAGYEAACARSRAVAARFDLDHVVPHPQLGEVSLRWVLVHLIEETARHAGHADILRELTDGSTGAL</sequence>
<dbReference type="SUPFAM" id="SSF109854">
    <property type="entry name" value="DinB/YfiT-like putative metalloenzymes"/>
    <property type="match status" value="1"/>
</dbReference>
<evidence type="ECO:0000313" key="2">
    <source>
        <dbReference type="Proteomes" id="UP000280698"/>
    </source>
</evidence>
<protein>
    <submittedName>
        <fullName evidence="1">DinB family protein</fullName>
    </submittedName>
</protein>
<dbReference type="InterPro" id="IPR034660">
    <property type="entry name" value="DinB/YfiT-like"/>
</dbReference>
<keyword evidence="2" id="KW-1185">Reference proteome</keyword>
<organism evidence="1 2">
    <name type="scientific">Micromonospora solifontis</name>
    <dbReference type="NCBI Taxonomy" id="2487138"/>
    <lineage>
        <taxon>Bacteria</taxon>
        <taxon>Bacillati</taxon>
        <taxon>Actinomycetota</taxon>
        <taxon>Actinomycetes</taxon>
        <taxon>Micromonosporales</taxon>
        <taxon>Micromonosporaceae</taxon>
        <taxon>Micromonospora</taxon>
    </lineage>
</organism>